<dbReference type="OrthoDB" id="10069349at2759"/>
<dbReference type="EMBL" id="CAJNOT010000179">
    <property type="protein sequence ID" value="CAF0881470.1"/>
    <property type="molecule type" value="Genomic_DNA"/>
</dbReference>
<dbReference type="InterPro" id="IPR016135">
    <property type="entry name" value="UBQ-conjugating_enzyme/RWD"/>
</dbReference>
<dbReference type="Proteomes" id="UP000663870">
    <property type="component" value="Unassembled WGS sequence"/>
</dbReference>
<dbReference type="SUPFAM" id="SSF54495">
    <property type="entry name" value="UBC-like"/>
    <property type="match status" value="1"/>
</dbReference>
<comment type="caution">
    <text evidence="6">The sequence shown here is derived from an EMBL/GenBank/DDBJ whole genome shotgun (WGS) entry which is preliminary data.</text>
</comment>
<evidence type="ECO:0000313" key="3">
    <source>
        <dbReference type="EMBL" id="CAF0881470.1"/>
    </source>
</evidence>
<dbReference type="Pfam" id="PF00179">
    <property type="entry name" value="UQ_con"/>
    <property type="match status" value="1"/>
</dbReference>
<evidence type="ECO:0000313" key="2">
    <source>
        <dbReference type="EMBL" id="CAF0859543.1"/>
    </source>
</evidence>
<accession>A0A819N217</accession>
<evidence type="ECO:0000259" key="1">
    <source>
        <dbReference type="PROSITE" id="PS50127"/>
    </source>
</evidence>
<keyword evidence="8" id="KW-1185">Reference proteome</keyword>
<gene>
    <name evidence="5" type="ORF">JBS370_LOCUS11135</name>
    <name evidence="4" type="ORF">JXQ802_LOCUS9452</name>
    <name evidence="6" type="ORF">OTI717_LOCUS28420</name>
    <name evidence="2" type="ORF">RFH988_LOCUS6895</name>
    <name evidence="3" type="ORF">ZHD862_LOCUS6410</name>
</gene>
<proteinExistence type="predicted"/>
<dbReference type="AlphaFoldDB" id="A0A819N217"/>
<reference evidence="6" key="1">
    <citation type="submission" date="2021-02" db="EMBL/GenBank/DDBJ databases">
        <authorList>
            <person name="Nowell W R."/>
        </authorList>
    </citation>
    <scope>NUCLEOTIDE SEQUENCE</scope>
</reference>
<dbReference type="EMBL" id="CAJOBD010000843">
    <property type="protein sequence ID" value="CAF3726506.1"/>
    <property type="molecule type" value="Genomic_DNA"/>
</dbReference>
<evidence type="ECO:0000313" key="6">
    <source>
        <dbReference type="EMBL" id="CAF3989922.1"/>
    </source>
</evidence>
<organism evidence="6 7">
    <name type="scientific">Rotaria sordida</name>
    <dbReference type="NCBI Taxonomy" id="392033"/>
    <lineage>
        <taxon>Eukaryota</taxon>
        <taxon>Metazoa</taxon>
        <taxon>Spiralia</taxon>
        <taxon>Gnathifera</taxon>
        <taxon>Rotifera</taxon>
        <taxon>Eurotatoria</taxon>
        <taxon>Bdelloidea</taxon>
        <taxon>Philodinida</taxon>
        <taxon>Philodinidae</taxon>
        <taxon>Rotaria</taxon>
    </lineage>
</organism>
<dbReference type="InterPro" id="IPR000608">
    <property type="entry name" value="UBC"/>
</dbReference>
<evidence type="ECO:0000313" key="4">
    <source>
        <dbReference type="EMBL" id="CAF0907207.1"/>
    </source>
</evidence>
<dbReference type="EMBL" id="CAJOAX010006744">
    <property type="protein sequence ID" value="CAF3989922.1"/>
    <property type="molecule type" value="Genomic_DNA"/>
</dbReference>
<dbReference type="EMBL" id="CAJNOL010000173">
    <property type="protein sequence ID" value="CAF0907207.1"/>
    <property type="molecule type" value="Genomic_DNA"/>
</dbReference>
<dbReference type="EMBL" id="CAJNOO010000212">
    <property type="protein sequence ID" value="CAF0859543.1"/>
    <property type="molecule type" value="Genomic_DNA"/>
</dbReference>
<evidence type="ECO:0000313" key="7">
    <source>
        <dbReference type="Proteomes" id="UP000663823"/>
    </source>
</evidence>
<dbReference type="Proteomes" id="UP000663823">
    <property type="component" value="Unassembled WGS sequence"/>
</dbReference>
<dbReference type="Gene3D" id="3.10.110.10">
    <property type="entry name" value="Ubiquitin Conjugating Enzyme"/>
    <property type="match status" value="1"/>
</dbReference>
<name>A0A819N217_9BILA</name>
<protein>
    <recommendedName>
        <fullName evidence="1">UBC core domain-containing protein</fullName>
    </recommendedName>
</protein>
<dbReference type="Proteomes" id="UP000663864">
    <property type="component" value="Unassembled WGS sequence"/>
</dbReference>
<sequence>MQSNITTLLSHKSDPRLFAEKCVQRDLKQIKMNTEDTTIIFIDPIDANYLHLEATITGPMSTPYENGIFLLHIKLSEEYPYQPPQSIIFKRATMHPNIDEYGNFKSELLKLEFWSPTMTIKDILEHVWARLAIPNIDSNECDPTRAQSYRMDRSQFEIEAREYAIKYAYAT</sequence>
<feature type="domain" description="UBC core" evidence="1">
    <location>
        <begin position="18"/>
        <end position="169"/>
    </location>
</feature>
<evidence type="ECO:0000313" key="8">
    <source>
        <dbReference type="Proteomes" id="UP000663870"/>
    </source>
</evidence>
<dbReference type="PROSITE" id="PS50127">
    <property type="entry name" value="UBC_2"/>
    <property type="match status" value="1"/>
</dbReference>
<dbReference type="Proteomes" id="UP000663882">
    <property type="component" value="Unassembled WGS sequence"/>
</dbReference>
<evidence type="ECO:0000313" key="5">
    <source>
        <dbReference type="EMBL" id="CAF3726506.1"/>
    </source>
</evidence>
<dbReference type="Proteomes" id="UP000663836">
    <property type="component" value="Unassembled WGS sequence"/>
</dbReference>
<dbReference type="PANTHER" id="PTHR24068">
    <property type="entry name" value="UBIQUITIN-CONJUGATING ENZYME E2"/>
    <property type="match status" value="1"/>
</dbReference>
<dbReference type="SMART" id="SM00212">
    <property type="entry name" value="UBCc"/>
    <property type="match status" value="1"/>
</dbReference>